<evidence type="ECO:0000313" key="1">
    <source>
        <dbReference type="EMBL" id="XAO45290.1"/>
    </source>
</evidence>
<dbReference type="AlphaFoldDB" id="A0AAU6WCA2"/>
<organism evidence="1 2">
    <name type="scientific">Glutamicibacter ectropisis</name>
    <dbReference type="NCBI Taxonomy" id="3046593"/>
    <lineage>
        <taxon>Bacteria</taxon>
        <taxon>Bacillati</taxon>
        <taxon>Actinomycetota</taxon>
        <taxon>Actinomycetes</taxon>
        <taxon>Micrococcales</taxon>
        <taxon>Micrococcaceae</taxon>
        <taxon>Glutamicibacter</taxon>
    </lineage>
</organism>
<dbReference type="KEGG" id="gey:QMQ05_13150"/>
<name>A0AAU6WCA2_9MICC</name>
<accession>A0AAU6WCA2</accession>
<evidence type="ECO:0000313" key="2">
    <source>
        <dbReference type="Proteomes" id="UP001486888"/>
    </source>
</evidence>
<protein>
    <submittedName>
        <fullName evidence="1">Uncharacterized protein</fullName>
    </submittedName>
</protein>
<dbReference type="Proteomes" id="UP001486888">
    <property type="component" value="Chromosome"/>
</dbReference>
<dbReference type="EMBL" id="CP125942">
    <property type="protein sequence ID" value="XAO45290.1"/>
    <property type="molecule type" value="Genomic_DNA"/>
</dbReference>
<keyword evidence="2" id="KW-1185">Reference proteome</keyword>
<proteinExistence type="predicted"/>
<gene>
    <name evidence="1" type="ORF">QMQ05_13150</name>
</gene>
<reference evidence="1 2" key="1">
    <citation type="submission" date="2023-05" db="EMBL/GenBank/DDBJ databases">
        <title>Glutamicibacter sp. B1, complete genome.</title>
        <authorList>
            <person name="Long Y.H."/>
            <person name="Fang T."/>
            <person name="Li X.Y."/>
        </authorList>
    </citation>
    <scope>NUCLEOTIDE SEQUENCE [LARGE SCALE GENOMIC DNA]</scope>
    <source>
        <strain evidence="1 2">B1</strain>
    </source>
</reference>
<sequence length="106" mass="11414">MNSSVAEDLIVCRLAVQSTSSNLRKVDANVARSKVDADQTGIRGNHTSEDVSLDLRKGVVNSVEPHGSIGNTNSRQWAQINVDSFETRSDGAKNTIGRQSSVKRCA</sequence>